<dbReference type="GO" id="GO:0016491">
    <property type="term" value="F:oxidoreductase activity"/>
    <property type="evidence" value="ECO:0007669"/>
    <property type="project" value="InterPro"/>
</dbReference>
<protein>
    <submittedName>
        <fullName evidence="4">Crotonyl-CoA carboxylase/reductase, ethylmalonyl-CoA producing</fullName>
    </submittedName>
</protein>
<dbReference type="Gene3D" id="3.40.50.720">
    <property type="entry name" value="NAD(P)-binding Rossmann-like Domain"/>
    <property type="match status" value="1"/>
</dbReference>
<reference evidence="4" key="1">
    <citation type="submission" date="2018-10" db="EMBL/GenBank/DDBJ databases">
        <authorList>
            <person name="Gruber-Vodicka H."/>
            <person name="Jaeckle O."/>
        </authorList>
    </citation>
    <scope>NUCLEOTIDE SEQUENCE</scope>
</reference>
<accession>A0A484HAM2</accession>
<dbReference type="InterPro" id="IPR036291">
    <property type="entry name" value="NAD(P)-bd_dom_sf"/>
</dbReference>
<dbReference type="InterPro" id="IPR013149">
    <property type="entry name" value="ADH-like_C"/>
</dbReference>
<evidence type="ECO:0000313" key="4">
    <source>
        <dbReference type="EMBL" id="VBB68822.1"/>
    </source>
</evidence>
<gene>
    <name evidence="4" type="ORF">RIEGSTA812A_PEG_295</name>
</gene>
<dbReference type="InterPro" id="IPR051603">
    <property type="entry name" value="Zinc-ADH_QOR/CCCR"/>
</dbReference>
<name>A0A484HAM2_9ZZZZ</name>
<dbReference type="AlphaFoldDB" id="A0A484HAM2"/>
<dbReference type="PANTHER" id="PTHR44154:SF1">
    <property type="entry name" value="QUINONE OXIDOREDUCTASE"/>
    <property type="match status" value="1"/>
</dbReference>
<evidence type="ECO:0000256" key="2">
    <source>
        <dbReference type="SAM" id="MobiDB-lite"/>
    </source>
</evidence>
<dbReference type="SUPFAM" id="SSF50129">
    <property type="entry name" value="GroES-like"/>
    <property type="match status" value="1"/>
</dbReference>
<sequence length="425" mass="45450">MTVATSTARLNPMTKRKDLYAAGEIPPIGHLPTLMHAFAVRQDRHGEPLIALQEEIVPTPIPDSGEVVIMVMATGVSMHTIWSCLGIPTTPFIDGASPYHIPGSDCAGVVWAVGADVTGWRVGEEVVVYPVVTRDSGVESIPAQVWGYETANGALAQFARVRAEQLLPRPLHLTWAESACHLSVLATAYRMLFGYHPHVVGPGQAVLVWDAARGLGAMAVQLVGVAGATAVAVVGNAEQAGVATQLGAVAALDHSRFEPVGPLAENRSTHDHWRQQTAAFIAATRTALGKACGFDIVFESLGQSTFPLSCQLVRRCGMVVFCSGTTDYTFCFDARPAWRKEIRLQGSHLASKTDAAAANRLVHAGSINPCLAAVFDWQEAPVAHTRMLHGVSRPGNMAVLVQSRDRNGETGRWEHKPPPVAWGDS</sequence>
<organism evidence="4">
    <name type="scientific">invertebrate metagenome</name>
    <dbReference type="NCBI Taxonomy" id="1711999"/>
    <lineage>
        <taxon>unclassified sequences</taxon>
        <taxon>metagenomes</taxon>
        <taxon>organismal metagenomes</taxon>
    </lineage>
</organism>
<dbReference type="Pfam" id="PF00107">
    <property type="entry name" value="ADH_zinc_N"/>
    <property type="match status" value="1"/>
</dbReference>
<dbReference type="Gene3D" id="3.90.180.10">
    <property type="entry name" value="Medium-chain alcohol dehydrogenases, catalytic domain"/>
    <property type="match status" value="1"/>
</dbReference>
<keyword evidence="1" id="KW-0521">NADP</keyword>
<feature type="compositionally biased region" description="Basic and acidic residues" evidence="2">
    <location>
        <begin position="405"/>
        <end position="417"/>
    </location>
</feature>
<dbReference type="EMBL" id="LR026963">
    <property type="protein sequence ID" value="VBB68822.1"/>
    <property type="molecule type" value="Genomic_DNA"/>
</dbReference>
<dbReference type="InterPro" id="IPR011032">
    <property type="entry name" value="GroES-like_sf"/>
</dbReference>
<proteinExistence type="predicted"/>
<evidence type="ECO:0000256" key="1">
    <source>
        <dbReference type="ARBA" id="ARBA00022857"/>
    </source>
</evidence>
<feature type="domain" description="Enoyl reductase (ER)" evidence="3">
    <location>
        <begin position="46"/>
        <end position="399"/>
    </location>
</feature>
<dbReference type="InterPro" id="IPR020843">
    <property type="entry name" value="ER"/>
</dbReference>
<dbReference type="SMART" id="SM00829">
    <property type="entry name" value="PKS_ER"/>
    <property type="match status" value="1"/>
</dbReference>
<dbReference type="Pfam" id="PF08240">
    <property type="entry name" value="ADH_N"/>
    <property type="match status" value="1"/>
</dbReference>
<dbReference type="InterPro" id="IPR013154">
    <property type="entry name" value="ADH-like_N"/>
</dbReference>
<evidence type="ECO:0000259" key="3">
    <source>
        <dbReference type="SMART" id="SM00829"/>
    </source>
</evidence>
<feature type="region of interest" description="Disordered" evidence="2">
    <location>
        <begin position="405"/>
        <end position="425"/>
    </location>
</feature>
<dbReference type="SUPFAM" id="SSF51735">
    <property type="entry name" value="NAD(P)-binding Rossmann-fold domains"/>
    <property type="match status" value="1"/>
</dbReference>
<dbReference type="PANTHER" id="PTHR44154">
    <property type="entry name" value="QUINONE OXIDOREDUCTASE"/>
    <property type="match status" value="1"/>
</dbReference>